<dbReference type="InterPro" id="IPR000618">
    <property type="entry name" value="Insect_cuticle"/>
</dbReference>
<keyword evidence="1 2" id="KW-0193">Cuticle</keyword>
<sequence length="160" mass="17314">MSSVCALNNCLFIESNLCINTVLQWSSSISFKQTVKMLAVKVFFLVGVLGCALAEKEEIPIISQESVLEPDGSYRHSYETGDGIKAEVIGELKTIGDETVAVAHGSYSYPAEDGKTYQVSYVADENGYQPIGDHLPVAPEIPAIIKKSLDYLATAPPPKE</sequence>
<dbReference type="PROSITE" id="PS51155">
    <property type="entry name" value="CHIT_BIND_RR_2"/>
    <property type="match status" value="1"/>
</dbReference>
<dbReference type="PANTHER" id="PTHR10380">
    <property type="entry name" value="CUTICLE PROTEIN"/>
    <property type="match status" value="1"/>
</dbReference>
<gene>
    <name evidence="4" type="primary">LOC108568932</name>
</gene>
<dbReference type="PRINTS" id="PR00947">
    <property type="entry name" value="CUTICLE"/>
</dbReference>
<evidence type="ECO:0000313" key="3">
    <source>
        <dbReference type="Proteomes" id="UP000695000"/>
    </source>
</evidence>
<proteinExistence type="predicted"/>
<accession>A0ABM1NG22</accession>
<dbReference type="Pfam" id="PF00379">
    <property type="entry name" value="Chitin_bind_4"/>
    <property type="match status" value="1"/>
</dbReference>
<dbReference type="PANTHER" id="PTHR10380:SF229">
    <property type="entry name" value="CUTICULAR PROTEIN 49AF, ISOFORM A"/>
    <property type="match status" value="1"/>
</dbReference>
<dbReference type="InterPro" id="IPR031311">
    <property type="entry name" value="CHIT_BIND_RR_consensus"/>
</dbReference>
<evidence type="ECO:0000256" key="1">
    <source>
        <dbReference type="ARBA" id="ARBA00022460"/>
    </source>
</evidence>
<dbReference type="Proteomes" id="UP000695000">
    <property type="component" value="Unplaced"/>
</dbReference>
<dbReference type="InterPro" id="IPR050468">
    <property type="entry name" value="Cuticle_Struct_Prot"/>
</dbReference>
<reference evidence="4" key="1">
    <citation type="submission" date="2025-08" db="UniProtKB">
        <authorList>
            <consortium name="RefSeq"/>
        </authorList>
    </citation>
    <scope>IDENTIFICATION</scope>
    <source>
        <tissue evidence="4">Whole Larva</tissue>
    </source>
</reference>
<dbReference type="PROSITE" id="PS00233">
    <property type="entry name" value="CHIT_BIND_RR_1"/>
    <property type="match status" value="1"/>
</dbReference>
<name>A0ABM1NG22_NICVS</name>
<keyword evidence="3" id="KW-1185">Reference proteome</keyword>
<dbReference type="GeneID" id="108568932"/>
<evidence type="ECO:0000313" key="4">
    <source>
        <dbReference type="RefSeq" id="XP_017785772.1"/>
    </source>
</evidence>
<evidence type="ECO:0000256" key="2">
    <source>
        <dbReference type="PROSITE-ProRule" id="PRU00497"/>
    </source>
</evidence>
<organism evidence="3 4">
    <name type="scientific">Nicrophorus vespilloides</name>
    <name type="common">Boreal carrion beetle</name>
    <dbReference type="NCBI Taxonomy" id="110193"/>
    <lineage>
        <taxon>Eukaryota</taxon>
        <taxon>Metazoa</taxon>
        <taxon>Ecdysozoa</taxon>
        <taxon>Arthropoda</taxon>
        <taxon>Hexapoda</taxon>
        <taxon>Insecta</taxon>
        <taxon>Pterygota</taxon>
        <taxon>Neoptera</taxon>
        <taxon>Endopterygota</taxon>
        <taxon>Coleoptera</taxon>
        <taxon>Polyphaga</taxon>
        <taxon>Staphyliniformia</taxon>
        <taxon>Silphidae</taxon>
        <taxon>Nicrophorinae</taxon>
        <taxon>Nicrophorus</taxon>
    </lineage>
</organism>
<dbReference type="RefSeq" id="XP_017785772.1">
    <property type="nucleotide sequence ID" value="XM_017930283.1"/>
</dbReference>
<protein>
    <submittedName>
        <fullName evidence="4">Endocuticle structural glycoprotein ABD-4-like</fullName>
    </submittedName>
</protein>